<sequence length="515" mass="58325">MADTSYTTASVIHWGGTAGGAMQEALNTKRIIENIFGILSPDVSRFEEAVLEDSTEDPMYRSPAERATLFSSALTCRAFREPALNRLWKTMDSPLPFASLLFSSSSDSNFDFVTSSPLPMAIRKNLNRIKTFIYNVPEEKFIQHIDVFLAITALQPVLLPNLRTLIIPNFQRCLSVSTFHFSLISPSISTIDIGGIESEEGYMLFMSALCYRAQDSMKEIYCRSDNLPNAALSLPRLQSLHLQKLSPTIDLLIGHLATLSNLRRIDLTLAPFKLDTKASAINFAHLEDVRLSGMLQDIAQFLNKCQTPRLQSLALYVQPVSQGPRRSYVGDMLTVMAVISRHTKWRQTLTTLRITPVICSDYAQFFRSLSDYPLATLYLDSHISLPQSIRLSLADIAKHLPNIRILYLPPYRPGDEPTISQLSELARLRPKLRELGTSLRLKSSGSSEIPRMQHNLERLHVYHSSVTDNWDIPDQLDSLFPYLGRIETSPDNDFARHWKQIEALLKLCQRARRRL</sequence>
<name>A0ACD3AI97_9AGAR</name>
<evidence type="ECO:0000313" key="2">
    <source>
        <dbReference type="Proteomes" id="UP000308600"/>
    </source>
</evidence>
<accession>A0ACD3AI97</accession>
<evidence type="ECO:0000313" key="1">
    <source>
        <dbReference type="EMBL" id="TFK65588.1"/>
    </source>
</evidence>
<protein>
    <submittedName>
        <fullName evidence="1">Uncharacterized protein</fullName>
    </submittedName>
</protein>
<keyword evidence="2" id="KW-1185">Reference proteome</keyword>
<dbReference type="EMBL" id="ML208431">
    <property type="protein sequence ID" value="TFK65588.1"/>
    <property type="molecule type" value="Genomic_DNA"/>
</dbReference>
<dbReference type="Proteomes" id="UP000308600">
    <property type="component" value="Unassembled WGS sequence"/>
</dbReference>
<gene>
    <name evidence="1" type="ORF">BDN72DRAFT_962395</name>
</gene>
<reference evidence="1 2" key="1">
    <citation type="journal article" date="2019" name="Nat. Ecol. Evol.">
        <title>Megaphylogeny resolves global patterns of mushroom evolution.</title>
        <authorList>
            <person name="Varga T."/>
            <person name="Krizsan K."/>
            <person name="Foldi C."/>
            <person name="Dima B."/>
            <person name="Sanchez-Garcia M."/>
            <person name="Sanchez-Ramirez S."/>
            <person name="Szollosi G.J."/>
            <person name="Szarkandi J.G."/>
            <person name="Papp V."/>
            <person name="Albert L."/>
            <person name="Andreopoulos W."/>
            <person name="Angelini C."/>
            <person name="Antonin V."/>
            <person name="Barry K.W."/>
            <person name="Bougher N.L."/>
            <person name="Buchanan P."/>
            <person name="Buyck B."/>
            <person name="Bense V."/>
            <person name="Catcheside P."/>
            <person name="Chovatia M."/>
            <person name="Cooper J."/>
            <person name="Damon W."/>
            <person name="Desjardin D."/>
            <person name="Finy P."/>
            <person name="Geml J."/>
            <person name="Haridas S."/>
            <person name="Hughes K."/>
            <person name="Justo A."/>
            <person name="Karasinski D."/>
            <person name="Kautmanova I."/>
            <person name="Kiss B."/>
            <person name="Kocsube S."/>
            <person name="Kotiranta H."/>
            <person name="LaButti K.M."/>
            <person name="Lechner B.E."/>
            <person name="Liimatainen K."/>
            <person name="Lipzen A."/>
            <person name="Lukacs Z."/>
            <person name="Mihaltcheva S."/>
            <person name="Morgado L.N."/>
            <person name="Niskanen T."/>
            <person name="Noordeloos M.E."/>
            <person name="Ohm R.A."/>
            <person name="Ortiz-Santana B."/>
            <person name="Ovrebo C."/>
            <person name="Racz N."/>
            <person name="Riley R."/>
            <person name="Savchenko A."/>
            <person name="Shiryaev A."/>
            <person name="Soop K."/>
            <person name="Spirin V."/>
            <person name="Szebenyi C."/>
            <person name="Tomsovsky M."/>
            <person name="Tulloss R.E."/>
            <person name="Uehling J."/>
            <person name="Grigoriev I.V."/>
            <person name="Vagvolgyi C."/>
            <person name="Papp T."/>
            <person name="Martin F.M."/>
            <person name="Miettinen O."/>
            <person name="Hibbett D.S."/>
            <person name="Nagy L.G."/>
        </authorList>
    </citation>
    <scope>NUCLEOTIDE SEQUENCE [LARGE SCALE GENOMIC DNA]</scope>
    <source>
        <strain evidence="1 2">NL-1719</strain>
    </source>
</reference>
<proteinExistence type="predicted"/>
<organism evidence="1 2">
    <name type="scientific">Pluteus cervinus</name>
    <dbReference type="NCBI Taxonomy" id="181527"/>
    <lineage>
        <taxon>Eukaryota</taxon>
        <taxon>Fungi</taxon>
        <taxon>Dikarya</taxon>
        <taxon>Basidiomycota</taxon>
        <taxon>Agaricomycotina</taxon>
        <taxon>Agaricomycetes</taxon>
        <taxon>Agaricomycetidae</taxon>
        <taxon>Agaricales</taxon>
        <taxon>Pluteineae</taxon>
        <taxon>Pluteaceae</taxon>
        <taxon>Pluteus</taxon>
    </lineage>
</organism>